<accession>A0ABS0IMW8</accession>
<reference evidence="5 6" key="1">
    <citation type="submission" date="2020-11" db="EMBL/GenBank/DDBJ databases">
        <authorList>
            <person name="Kim M.K."/>
        </authorList>
    </citation>
    <scope>NUCLEOTIDE SEQUENCE [LARGE SCALE GENOMIC DNA]</scope>
    <source>
        <strain evidence="5 6">BT683</strain>
    </source>
</reference>
<dbReference type="InterPro" id="IPR052177">
    <property type="entry name" value="Divisome_Glycosyl_Hydrolase"/>
</dbReference>
<dbReference type="Proteomes" id="UP000597617">
    <property type="component" value="Unassembled WGS sequence"/>
</dbReference>
<evidence type="ECO:0000256" key="1">
    <source>
        <dbReference type="ARBA" id="ARBA00022729"/>
    </source>
</evidence>
<gene>
    <name evidence="5" type="ORF">I2I05_20085</name>
</gene>
<comment type="caution">
    <text evidence="5">The sequence shown here is derived from an EMBL/GenBank/DDBJ whole genome shotgun (WGS) entry which is preliminary data.</text>
</comment>
<dbReference type="InterPro" id="IPR017853">
    <property type="entry name" value="GH"/>
</dbReference>
<keyword evidence="6" id="KW-1185">Reference proteome</keyword>
<evidence type="ECO:0000256" key="3">
    <source>
        <dbReference type="SAM" id="SignalP"/>
    </source>
</evidence>
<dbReference type="PANTHER" id="PTHR43405:SF1">
    <property type="entry name" value="GLYCOSYL HYDROLASE DIGH"/>
    <property type="match status" value="1"/>
</dbReference>
<dbReference type="InterPro" id="IPR036116">
    <property type="entry name" value="FN3_sf"/>
</dbReference>
<evidence type="ECO:0000259" key="4">
    <source>
        <dbReference type="PROSITE" id="PS50853"/>
    </source>
</evidence>
<dbReference type="InterPro" id="IPR013783">
    <property type="entry name" value="Ig-like_fold"/>
</dbReference>
<feature type="domain" description="Fibronectin type-III" evidence="4">
    <location>
        <begin position="426"/>
        <end position="534"/>
    </location>
</feature>
<protein>
    <submittedName>
        <fullName evidence="5">Family 10 glycosylhydrolase</fullName>
    </submittedName>
</protein>
<evidence type="ECO:0000313" key="5">
    <source>
        <dbReference type="EMBL" id="MBF9239703.1"/>
    </source>
</evidence>
<proteinExistence type="predicted"/>
<dbReference type="Gene3D" id="3.20.20.80">
    <property type="entry name" value="Glycosidases"/>
    <property type="match status" value="1"/>
</dbReference>
<keyword evidence="1 3" id="KW-0732">Signal</keyword>
<dbReference type="PROSITE" id="PS50853">
    <property type="entry name" value="FN3"/>
    <property type="match status" value="1"/>
</dbReference>
<feature type="compositionally biased region" description="Low complexity" evidence="2">
    <location>
        <begin position="540"/>
        <end position="561"/>
    </location>
</feature>
<dbReference type="InterPro" id="IPR003961">
    <property type="entry name" value="FN3_dom"/>
</dbReference>
<dbReference type="RefSeq" id="WP_196284053.1">
    <property type="nucleotide sequence ID" value="NZ_JADQDQ010000016.1"/>
</dbReference>
<evidence type="ECO:0000256" key="2">
    <source>
        <dbReference type="SAM" id="MobiDB-lite"/>
    </source>
</evidence>
<feature type="signal peptide" evidence="3">
    <location>
        <begin position="1"/>
        <end position="28"/>
    </location>
</feature>
<dbReference type="SUPFAM" id="SSF51445">
    <property type="entry name" value="(Trans)glycosidases"/>
    <property type="match status" value="1"/>
</dbReference>
<name>A0ABS0IMW8_9BACT</name>
<organism evidence="5 6">
    <name type="scientific">Hymenobacter jeongseonensis</name>
    <dbReference type="NCBI Taxonomy" id="2791027"/>
    <lineage>
        <taxon>Bacteria</taxon>
        <taxon>Pseudomonadati</taxon>
        <taxon>Bacteroidota</taxon>
        <taxon>Cytophagia</taxon>
        <taxon>Cytophagales</taxon>
        <taxon>Hymenobacteraceae</taxon>
        <taxon>Hymenobacter</taxon>
    </lineage>
</organism>
<dbReference type="Pfam" id="PF02638">
    <property type="entry name" value="GHL10"/>
    <property type="match status" value="1"/>
</dbReference>
<feature type="region of interest" description="Disordered" evidence="2">
    <location>
        <begin position="536"/>
        <end position="567"/>
    </location>
</feature>
<feature type="chain" id="PRO_5045047561" evidence="3">
    <location>
        <begin position="29"/>
        <end position="610"/>
    </location>
</feature>
<dbReference type="InterPro" id="IPR003790">
    <property type="entry name" value="GHL10"/>
</dbReference>
<dbReference type="EMBL" id="JADQDQ010000016">
    <property type="protein sequence ID" value="MBF9239703.1"/>
    <property type="molecule type" value="Genomic_DNA"/>
</dbReference>
<dbReference type="Gene3D" id="2.60.40.10">
    <property type="entry name" value="Immunoglobulins"/>
    <property type="match status" value="1"/>
</dbReference>
<dbReference type="SUPFAM" id="SSF49265">
    <property type="entry name" value="Fibronectin type III"/>
    <property type="match status" value="1"/>
</dbReference>
<dbReference type="PANTHER" id="PTHR43405">
    <property type="entry name" value="GLYCOSYL HYDROLASE DIGH"/>
    <property type="match status" value="1"/>
</dbReference>
<evidence type="ECO:0000313" key="6">
    <source>
        <dbReference type="Proteomes" id="UP000597617"/>
    </source>
</evidence>
<sequence length="610" mass="68945">MVRLSAASRFLFFLLFIAYTGLTAPVQAQPADDEDTPLPPKRELRGMWIATVENIDWPTQRGQTPEQYRRGYLRLLDAGQRAGLNAVFVQIRPASDAFYKSDIEPWSKWLTGTQGKAPANGDDPLPFLITEAHRRGLEFHAWFNPYRATMDSVTARLAANHPYRQHPQWFLRYGGQLLYNPGLPEVRAHITRVILDVVRRYDIDAVHFDDYFYPYPAAGKVLHDEAAFQEHNPEGIAKLADWRRNNVNVLIHDLHDSIQSAKRWVKFGISPFGVWMNKSANPLGSDTRAGQPSYANLYADSRLWLEKGWIDYIVPQLYWSTNFKLVPYPILLEWWTRNHFDRHLYIGHGTYRMLESTRSDTTWRNPRELPRQIRLNRSYGDEVTGSVFFSAKSLLANPLHTTDTLRQDLYRYLALVPTMPWMDALPPQPVANLMLRRLSNSVTLSWQPGPVAADGDAATYYVLYRFGANERSTPNDPRRILALPRPAPGFPATYVDTTAVPGQAYAYYVTAVDRLHNESRPMRVITNGQRMPELAQGQVPAGTPRTAAAASAAEPTATASTQPGAVAPAPRIVLQPTIPGESPAGANQLIKVKTKVKAKPRGFFSRLFGR</sequence>